<evidence type="ECO:0000313" key="5">
    <source>
        <dbReference type="EMBL" id="AHH96680.1"/>
    </source>
</evidence>
<dbReference type="Pfam" id="PF16334">
    <property type="entry name" value="DUF4964"/>
    <property type="match status" value="1"/>
</dbReference>
<accession>W5W7J5</accession>
<evidence type="ECO:0000259" key="1">
    <source>
        <dbReference type="Pfam" id="PF14200"/>
    </source>
</evidence>
<dbReference type="eggNOG" id="COG3387">
    <property type="taxonomic scope" value="Bacteria"/>
</dbReference>
<name>W5W7J5_9PSEU</name>
<dbReference type="PANTHER" id="PTHR31987">
    <property type="entry name" value="GLUTAMINASE A-RELATED"/>
    <property type="match status" value="1"/>
</dbReference>
<dbReference type="KEGG" id="kal:KALB_3313"/>
<dbReference type="InterPro" id="IPR006311">
    <property type="entry name" value="TAT_signal"/>
</dbReference>
<evidence type="ECO:0000259" key="4">
    <source>
        <dbReference type="Pfam" id="PF17168"/>
    </source>
</evidence>
<dbReference type="EMBL" id="CP007155">
    <property type="protein sequence ID" value="AHH96680.1"/>
    <property type="molecule type" value="Genomic_DNA"/>
</dbReference>
<dbReference type="OrthoDB" id="9757939at2"/>
<dbReference type="Pfam" id="PF17168">
    <property type="entry name" value="DUF5127"/>
    <property type="match status" value="1"/>
</dbReference>
<sequence length="839" mass="89903">MGMDTVDRRTVLRLAGLLAAGTALGVPAFGAPLTAAAPLAPAPIRPPATPLAVRSMYLSTWQRADTLPGTWSSFWNGRTAALCGIARVDGTPYVFAGAPGMGLATMRQTSLQVTATRSIYTLTGGGITLTVTFFSPVDPVDLRRQSAPLSYVTLSAASSDGRSHRVSLYLDISAEWAHGDNAQQVTWSQRQTGATTALTFTPATPTVLAEHGDQASWGTVVLAGVSAPGLTWQAGQDTVVRGNAANSGALPGTSDTAQPRAISDRWPVLGLNYDLGTVGGTPVSRTAVLGHVRTPAVSYLGTQLNPWWRHYWGDWTAMLDWFVADQATASQRGTALDDRVAADARAAAGDKYAAVCALAVRQALAGTELVDRDGSPWAMLKEISSDGNVSTVDVTYPAFPAMLYLSPDYLRLMLEPVLDYSERGGWPKTFAVHDLGSSYPNATGHNDGNEEDMPVEESANMLIMAAALVQHLPAEQARSFVAAHYRILRQWAEYLIGNALDPGYQNQTDDFTGFIAHSVNLALKGIVGIGAMSIVATANGNTADAQHYLSTARSYISQWFDKAQDNAGDHLKLAYDKDNTWSLKYNGYPDALLGLDLVPEGVAVQEAAWYQRNAGAYGVVLDPRNDYTKGDWEVWTAAWLAAYPVRDTLINGVYNFANGTSGHSPLSDWYVVASGNERGFAARPVVGGMLALLPSKASGPTKWVRIQNKHSGKVLSVLNMSLANSAEVTQYADNGTTDHLWAITPNGDGTVRIVNRHSGKVLAVHDQSTEDGAHVQQYVDNGTPDHVWRIVDAGGGWSKIVNQRSGKVLAVQDQSMADSAQVTQYADNGTEDHLWRVLS</sequence>
<feature type="domain" description="Ricin B lectin" evidence="1">
    <location>
        <begin position="701"/>
        <end position="778"/>
    </location>
</feature>
<dbReference type="InterPro" id="IPR052743">
    <property type="entry name" value="Glutaminase_GtaA"/>
</dbReference>
<dbReference type="STRING" id="1449976.KALB_3313"/>
<feature type="domain" description="DUF4964" evidence="2">
    <location>
        <begin position="44"/>
        <end position="104"/>
    </location>
</feature>
<dbReference type="eggNOG" id="COG3533">
    <property type="taxonomic scope" value="Bacteria"/>
</dbReference>
<dbReference type="InterPro" id="IPR000772">
    <property type="entry name" value="Ricin_B_lectin"/>
</dbReference>
<protein>
    <recommendedName>
        <fullName evidence="7">Ricin B lectin domain-containing protein</fullName>
    </recommendedName>
</protein>
<dbReference type="PROSITE" id="PS51318">
    <property type="entry name" value="TAT"/>
    <property type="match status" value="1"/>
</dbReference>
<reference evidence="5 6" key="1">
    <citation type="journal article" date="2014" name="BMC Genomics">
        <title>Complete genome sequence of producer of the glycopeptide antibiotic Aculeximycin Kutzneria albida DSM 43870T, a representative of minor genus of Pseudonocardiaceae.</title>
        <authorList>
            <person name="Rebets Y."/>
            <person name="Tokovenko B."/>
            <person name="Lushchyk I."/>
            <person name="Ruckert C."/>
            <person name="Zaburannyi N."/>
            <person name="Bechthold A."/>
            <person name="Kalinowski J."/>
            <person name="Luzhetskyy A."/>
        </authorList>
    </citation>
    <scope>NUCLEOTIDE SEQUENCE [LARGE SCALE GENOMIC DNA]</scope>
    <source>
        <strain evidence="5">DSM 43870</strain>
    </source>
</reference>
<dbReference type="PANTHER" id="PTHR31987:SF1">
    <property type="entry name" value="GLUTAMINASE A"/>
    <property type="match status" value="1"/>
</dbReference>
<dbReference type="Pfam" id="PF14200">
    <property type="entry name" value="RicinB_lectin_2"/>
    <property type="match status" value="2"/>
</dbReference>
<dbReference type="PATRIC" id="fig|1449976.3.peg.3331"/>
<proteinExistence type="predicted"/>
<dbReference type="InterPro" id="IPR033433">
    <property type="entry name" value="GtaA_N"/>
</dbReference>
<feature type="domain" description="Glutaminase A N-terminal" evidence="4">
    <location>
        <begin position="116"/>
        <end position="343"/>
    </location>
</feature>
<dbReference type="InterPro" id="IPR035992">
    <property type="entry name" value="Ricin_B-like_lectins"/>
</dbReference>
<evidence type="ECO:0000259" key="2">
    <source>
        <dbReference type="Pfam" id="PF16334"/>
    </source>
</evidence>
<feature type="domain" description="Glutaminase A central" evidence="3">
    <location>
        <begin position="349"/>
        <end position="693"/>
    </location>
</feature>
<dbReference type="Proteomes" id="UP000019225">
    <property type="component" value="Chromosome"/>
</dbReference>
<dbReference type="AlphaFoldDB" id="W5W7J5"/>
<dbReference type="SUPFAM" id="SSF50370">
    <property type="entry name" value="Ricin B-like lectins"/>
    <property type="match status" value="1"/>
</dbReference>
<evidence type="ECO:0000313" key="6">
    <source>
        <dbReference type="Proteomes" id="UP000019225"/>
    </source>
</evidence>
<dbReference type="Gene3D" id="2.80.10.50">
    <property type="match status" value="2"/>
</dbReference>
<dbReference type="HOGENOM" id="CLU_008020_1_1_11"/>
<dbReference type="InterPro" id="IPR032514">
    <property type="entry name" value="GtaA_central"/>
</dbReference>
<evidence type="ECO:0008006" key="7">
    <source>
        <dbReference type="Google" id="ProtNLM"/>
    </source>
</evidence>
<gene>
    <name evidence="5" type="ORF">KALB_3313</name>
</gene>
<dbReference type="PROSITE" id="PS50231">
    <property type="entry name" value="RICIN_B_LECTIN"/>
    <property type="match status" value="1"/>
</dbReference>
<dbReference type="CDD" id="cd00161">
    <property type="entry name" value="beta-trefoil_Ricin-like"/>
    <property type="match status" value="1"/>
</dbReference>
<dbReference type="Pfam" id="PF16335">
    <property type="entry name" value="GtaA_6_Hairpin"/>
    <property type="match status" value="1"/>
</dbReference>
<organism evidence="5 6">
    <name type="scientific">Kutzneria albida DSM 43870</name>
    <dbReference type="NCBI Taxonomy" id="1449976"/>
    <lineage>
        <taxon>Bacteria</taxon>
        <taxon>Bacillati</taxon>
        <taxon>Actinomycetota</taxon>
        <taxon>Actinomycetes</taxon>
        <taxon>Pseudonocardiales</taxon>
        <taxon>Pseudonocardiaceae</taxon>
        <taxon>Kutzneria</taxon>
    </lineage>
</organism>
<dbReference type="InterPro" id="IPR032515">
    <property type="entry name" value="DUF4964"/>
</dbReference>
<evidence type="ECO:0000259" key="3">
    <source>
        <dbReference type="Pfam" id="PF16335"/>
    </source>
</evidence>
<feature type="domain" description="Ricin B lectin" evidence="1">
    <location>
        <begin position="787"/>
        <end position="837"/>
    </location>
</feature>
<keyword evidence="6" id="KW-1185">Reference proteome</keyword>